<dbReference type="AlphaFoldDB" id="A0A9P0PG49"/>
<dbReference type="Proteomes" id="UP001152888">
    <property type="component" value="Unassembled WGS sequence"/>
</dbReference>
<accession>A0A9P0PG49</accession>
<name>A0A9P0PG49_ACAOB</name>
<sequence>MADATLMPFMPRRVNHKSASPADSCQFSIIPPSARYLTVFICFHLREKDELQLPPWVICMKVLNNDSMRPIRLEMHLKKQHPALVLKTKVFFSSEAESLKQMLLDKSESYHTAAGTTSEDIFNSISNFVENNDLDWKKFIGLCTDGSPAMIGVRSGLAKKLKEKILQWIVHIVLFIGKLWLSKHCHINYARLSL</sequence>
<protein>
    <submittedName>
        <fullName evidence="1">Uncharacterized protein</fullName>
    </submittedName>
</protein>
<evidence type="ECO:0000313" key="2">
    <source>
        <dbReference type="Proteomes" id="UP001152888"/>
    </source>
</evidence>
<proteinExistence type="predicted"/>
<evidence type="ECO:0000313" key="1">
    <source>
        <dbReference type="EMBL" id="CAH1984321.1"/>
    </source>
</evidence>
<comment type="caution">
    <text evidence="1">The sequence shown here is derived from an EMBL/GenBank/DDBJ whole genome shotgun (WGS) entry which is preliminary data.</text>
</comment>
<dbReference type="OrthoDB" id="1101576at2759"/>
<dbReference type="PANTHER" id="PTHR45913">
    <property type="entry name" value="EPM2A-INTERACTING PROTEIN 1"/>
    <property type="match status" value="1"/>
</dbReference>
<reference evidence="1" key="1">
    <citation type="submission" date="2022-03" db="EMBL/GenBank/DDBJ databases">
        <authorList>
            <person name="Sayadi A."/>
        </authorList>
    </citation>
    <scope>NUCLEOTIDE SEQUENCE</scope>
</reference>
<dbReference type="PANTHER" id="PTHR45913:SF5">
    <property type="entry name" value="GENERAL TRANSCRIPTION FACTOR II-I REPEAT DOMAIN-CONTAINING PROTEIN 2A-LIKE PROTEIN"/>
    <property type="match status" value="1"/>
</dbReference>
<gene>
    <name evidence="1" type="ORF">ACAOBT_LOCUS16028</name>
</gene>
<dbReference type="EMBL" id="CAKOFQ010006956">
    <property type="protein sequence ID" value="CAH1984321.1"/>
    <property type="molecule type" value="Genomic_DNA"/>
</dbReference>
<keyword evidence="2" id="KW-1185">Reference proteome</keyword>
<organism evidence="1 2">
    <name type="scientific">Acanthoscelides obtectus</name>
    <name type="common">Bean weevil</name>
    <name type="synonym">Bruchus obtectus</name>
    <dbReference type="NCBI Taxonomy" id="200917"/>
    <lineage>
        <taxon>Eukaryota</taxon>
        <taxon>Metazoa</taxon>
        <taxon>Ecdysozoa</taxon>
        <taxon>Arthropoda</taxon>
        <taxon>Hexapoda</taxon>
        <taxon>Insecta</taxon>
        <taxon>Pterygota</taxon>
        <taxon>Neoptera</taxon>
        <taxon>Endopterygota</taxon>
        <taxon>Coleoptera</taxon>
        <taxon>Polyphaga</taxon>
        <taxon>Cucujiformia</taxon>
        <taxon>Chrysomeloidea</taxon>
        <taxon>Chrysomelidae</taxon>
        <taxon>Bruchinae</taxon>
        <taxon>Bruchini</taxon>
        <taxon>Acanthoscelides</taxon>
    </lineage>
</organism>